<evidence type="ECO:0008006" key="3">
    <source>
        <dbReference type="Google" id="ProtNLM"/>
    </source>
</evidence>
<accession>A0A5C2S304</accession>
<dbReference type="OrthoDB" id="2792018at2759"/>
<proteinExistence type="predicted"/>
<feature type="non-terminal residue" evidence="1">
    <location>
        <position position="1"/>
    </location>
</feature>
<reference evidence="1" key="1">
    <citation type="journal article" date="2018" name="Genome Biol. Evol.">
        <title>Genomics and development of Lentinus tigrinus, a white-rot wood-decaying mushroom with dimorphic fruiting bodies.</title>
        <authorList>
            <person name="Wu B."/>
            <person name="Xu Z."/>
            <person name="Knudson A."/>
            <person name="Carlson A."/>
            <person name="Chen N."/>
            <person name="Kovaka S."/>
            <person name="LaButti K."/>
            <person name="Lipzen A."/>
            <person name="Pennachio C."/>
            <person name="Riley R."/>
            <person name="Schakwitz W."/>
            <person name="Umezawa K."/>
            <person name="Ohm R.A."/>
            <person name="Grigoriev I.V."/>
            <person name="Nagy L.G."/>
            <person name="Gibbons J."/>
            <person name="Hibbett D."/>
        </authorList>
    </citation>
    <scope>NUCLEOTIDE SEQUENCE [LARGE SCALE GENOMIC DNA]</scope>
    <source>
        <strain evidence="1">ALCF2SS1-6</strain>
    </source>
</reference>
<evidence type="ECO:0000313" key="1">
    <source>
        <dbReference type="EMBL" id="RPD57811.1"/>
    </source>
</evidence>
<protein>
    <recommendedName>
        <fullName evidence="3">hAT-like transposase RNase-H fold domain-containing protein</fullName>
    </recommendedName>
</protein>
<feature type="non-terminal residue" evidence="1">
    <location>
        <position position="103"/>
    </location>
</feature>
<dbReference type="Proteomes" id="UP000313359">
    <property type="component" value="Unassembled WGS sequence"/>
</dbReference>
<dbReference type="EMBL" id="ML122278">
    <property type="protein sequence ID" value="RPD57811.1"/>
    <property type="molecule type" value="Genomic_DNA"/>
</dbReference>
<dbReference type="SUPFAM" id="SSF53098">
    <property type="entry name" value="Ribonuclease H-like"/>
    <property type="match status" value="1"/>
</dbReference>
<gene>
    <name evidence="1" type="ORF">L227DRAFT_475072</name>
</gene>
<dbReference type="STRING" id="1328759.A0A5C2S304"/>
<dbReference type="InterPro" id="IPR012337">
    <property type="entry name" value="RNaseH-like_sf"/>
</dbReference>
<name>A0A5C2S304_9APHY</name>
<dbReference type="AlphaFoldDB" id="A0A5C2S304"/>
<evidence type="ECO:0000313" key="2">
    <source>
        <dbReference type="Proteomes" id="UP000313359"/>
    </source>
</evidence>
<keyword evidence="2" id="KW-1185">Reference proteome</keyword>
<sequence>LREFELDAGEWEVAEQLRDALEILKHATLFFSRHDATVASVLPVMEYIKKTFSEPDEKYNTAIRIAFKFALKTLLRYYNLTDMSSTYRIAMILHPKYKTTYFK</sequence>
<organism evidence="1 2">
    <name type="scientific">Lentinus tigrinus ALCF2SS1-6</name>
    <dbReference type="NCBI Taxonomy" id="1328759"/>
    <lineage>
        <taxon>Eukaryota</taxon>
        <taxon>Fungi</taxon>
        <taxon>Dikarya</taxon>
        <taxon>Basidiomycota</taxon>
        <taxon>Agaricomycotina</taxon>
        <taxon>Agaricomycetes</taxon>
        <taxon>Polyporales</taxon>
        <taxon>Polyporaceae</taxon>
        <taxon>Lentinus</taxon>
    </lineage>
</organism>